<keyword evidence="3 6" id="KW-0812">Transmembrane</keyword>
<dbReference type="PANTHER" id="PTHR43385:SF1">
    <property type="entry name" value="RIBOFLAVIN TRANSPORTER RIBJ"/>
    <property type="match status" value="1"/>
</dbReference>
<dbReference type="AlphaFoldDB" id="A0A0W8FPY4"/>
<accession>A0A0W8FPY4</accession>
<evidence type="ECO:0000256" key="4">
    <source>
        <dbReference type="ARBA" id="ARBA00022989"/>
    </source>
</evidence>
<evidence type="ECO:0000256" key="5">
    <source>
        <dbReference type="ARBA" id="ARBA00023136"/>
    </source>
</evidence>
<dbReference type="EMBL" id="LNQE01000928">
    <property type="protein sequence ID" value="KUG22984.1"/>
    <property type="molecule type" value="Genomic_DNA"/>
</dbReference>
<dbReference type="InterPro" id="IPR036259">
    <property type="entry name" value="MFS_trans_sf"/>
</dbReference>
<gene>
    <name evidence="8" type="ORF">ASZ90_007237</name>
</gene>
<reference evidence="8" key="1">
    <citation type="journal article" date="2015" name="Proc. Natl. Acad. Sci. U.S.A.">
        <title>Networks of energetic and metabolic interactions define dynamics in microbial communities.</title>
        <authorList>
            <person name="Embree M."/>
            <person name="Liu J.K."/>
            <person name="Al-Bassam M.M."/>
            <person name="Zengler K."/>
        </authorList>
    </citation>
    <scope>NUCLEOTIDE SEQUENCE</scope>
</reference>
<evidence type="ECO:0000259" key="7">
    <source>
        <dbReference type="PROSITE" id="PS50850"/>
    </source>
</evidence>
<sequence>MGSSYLLAGYSSGSYHALLSLIGFCAAIGVGICYVCPIVCSVKWFPRHRSLATGIVVAGYGGSPIIISLIAEYLLAHQVNVLTIFKYLGLVFLVIVPLAAMFLQNPPQEKDYKSTTADIRTIELLKDRNFWGLLCGIFPCLCIGLMTIGNIKPFGLSLNLSLIVTGTAVSLLALSNAVGRIGWGVLGGLLEGKKAILLSLISTAIVCLAAAFAVNNDLTFFFFVVFAGVNYGACLVLYAAEIANHYGTEKMGTIYSTLFLSNAVAGFVAPPLAGIIFDNTGSYKLAFLIFGVLAFISIFLFYFIYQPKKQDV</sequence>
<feature type="domain" description="Major facilitator superfamily (MFS) profile" evidence="7">
    <location>
        <begin position="128"/>
        <end position="312"/>
    </location>
</feature>
<feature type="transmembrane region" description="Helical" evidence="6">
    <location>
        <begin position="15"/>
        <end position="39"/>
    </location>
</feature>
<dbReference type="Gene3D" id="1.20.1250.20">
    <property type="entry name" value="MFS general substrate transporter like domains"/>
    <property type="match status" value="2"/>
</dbReference>
<feature type="transmembrane region" description="Helical" evidence="6">
    <location>
        <begin position="130"/>
        <end position="148"/>
    </location>
</feature>
<evidence type="ECO:0000256" key="3">
    <source>
        <dbReference type="ARBA" id="ARBA00022692"/>
    </source>
</evidence>
<feature type="transmembrane region" description="Helical" evidence="6">
    <location>
        <begin position="220"/>
        <end position="240"/>
    </location>
</feature>
<keyword evidence="4 6" id="KW-1133">Transmembrane helix</keyword>
<feature type="transmembrane region" description="Helical" evidence="6">
    <location>
        <begin position="51"/>
        <end position="75"/>
    </location>
</feature>
<dbReference type="InterPro" id="IPR011701">
    <property type="entry name" value="MFS"/>
</dbReference>
<name>A0A0W8FPY4_9ZZZZ</name>
<keyword evidence="2" id="KW-0813">Transport</keyword>
<evidence type="ECO:0000313" key="8">
    <source>
        <dbReference type="EMBL" id="KUG22984.1"/>
    </source>
</evidence>
<protein>
    <submittedName>
        <fullName evidence="8">Oxalate/formate antiporter</fullName>
    </submittedName>
</protein>
<evidence type="ECO:0000256" key="1">
    <source>
        <dbReference type="ARBA" id="ARBA00004141"/>
    </source>
</evidence>
<feature type="transmembrane region" description="Helical" evidence="6">
    <location>
        <begin position="154"/>
        <end position="174"/>
    </location>
</feature>
<comment type="caution">
    <text evidence="8">The sequence shown here is derived from an EMBL/GenBank/DDBJ whole genome shotgun (WGS) entry which is preliminary data.</text>
</comment>
<proteinExistence type="predicted"/>
<feature type="transmembrane region" description="Helical" evidence="6">
    <location>
        <begin position="195"/>
        <end position="214"/>
    </location>
</feature>
<dbReference type="InterPro" id="IPR052983">
    <property type="entry name" value="MFS_Riboflavin_Transporter"/>
</dbReference>
<feature type="transmembrane region" description="Helical" evidence="6">
    <location>
        <begin position="81"/>
        <end position="103"/>
    </location>
</feature>
<evidence type="ECO:0000256" key="2">
    <source>
        <dbReference type="ARBA" id="ARBA00022448"/>
    </source>
</evidence>
<dbReference type="GO" id="GO:0022857">
    <property type="term" value="F:transmembrane transporter activity"/>
    <property type="evidence" value="ECO:0007669"/>
    <property type="project" value="InterPro"/>
</dbReference>
<dbReference type="Pfam" id="PF07690">
    <property type="entry name" value="MFS_1"/>
    <property type="match status" value="1"/>
</dbReference>
<dbReference type="PROSITE" id="PS50850">
    <property type="entry name" value="MFS"/>
    <property type="match status" value="1"/>
</dbReference>
<dbReference type="PANTHER" id="PTHR43385">
    <property type="entry name" value="RIBOFLAVIN TRANSPORTER RIBJ"/>
    <property type="match status" value="1"/>
</dbReference>
<organism evidence="8">
    <name type="scientific">hydrocarbon metagenome</name>
    <dbReference type="NCBI Taxonomy" id="938273"/>
    <lineage>
        <taxon>unclassified sequences</taxon>
        <taxon>metagenomes</taxon>
        <taxon>ecological metagenomes</taxon>
    </lineage>
</organism>
<feature type="transmembrane region" description="Helical" evidence="6">
    <location>
        <begin position="252"/>
        <end position="277"/>
    </location>
</feature>
<comment type="subcellular location">
    <subcellularLocation>
        <location evidence="1">Membrane</location>
        <topology evidence="1">Multi-pass membrane protein</topology>
    </subcellularLocation>
</comment>
<feature type="transmembrane region" description="Helical" evidence="6">
    <location>
        <begin position="283"/>
        <end position="305"/>
    </location>
</feature>
<dbReference type="SUPFAM" id="SSF103473">
    <property type="entry name" value="MFS general substrate transporter"/>
    <property type="match status" value="1"/>
</dbReference>
<dbReference type="InterPro" id="IPR020846">
    <property type="entry name" value="MFS_dom"/>
</dbReference>
<evidence type="ECO:0000256" key="6">
    <source>
        <dbReference type="SAM" id="Phobius"/>
    </source>
</evidence>
<dbReference type="GO" id="GO:0016020">
    <property type="term" value="C:membrane"/>
    <property type="evidence" value="ECO:0007669"/>
    <property type="project" value="UniProtKB-SubCell"/>
</dbReference>
<keyword evidence="5 6" id="KW-0472">Membrane</keyword>